<evidence type="ECO:0000313" key="3">
    <source>
        <dbReference type="Proteomes" id="UP001152533"/>
    </source>
</evidence>
<name>A0A9W4RXE3_9PEZI</name>
<dbReference type="GO" id="GO:0005737">
    <property type="term" value="C:cytoplasm"/>
    <property type="evidence" value="ECO:0007669"/>
    <property type="project" value="TreeGrafter"/>
</dbReference>
<dbReference type="Pfam" id="PF01370">
    <property type="entry name" value="Epimerase"/>
    <property type="match status" value="1"/>
</dbReference>
<dbReference type="InterPro" id="IPR036291">
    <property type="entry name" value="NAD(P)-bd_dom_sf"/>
</dbReference>
<dbReference type="InterPro" id="IPR001509">
    <property type="entry name" value="Epimerase_deHydtase"/>
</dbReference>
<protein>
    <recommendedName>
        <fullName evidence="1">NAD-dependent epimerase/dehydratase domain-containing protein</fullName>
    </recommendedName>
</protein>
<dbReference type="CDD" id="cd08946">
    <property type="entry name" value="SDR_e"/>
    <property type="match status" value="1"/>
</dbReference>
<dbReference type="Gene3D" id="3.40.50.720">
    <property type="entry name" value="NAD(P)-binding Rossmann-like Domain"/>
    <property type="match status" value="1"/>
</dbReference>
<comment type="caution">
    <text evidence="2">The sequence shown here is derived from an EMBL/GenBank/DDBJ whole genome shotgun (WGS) entry which is preliminary data.</text>
</comment>
<dbReference type="EMBL" id="CAMGZC010000686">
    <property type="protein sequence ID" value="CAI0649360.1"/>
    <property type="molecule type" value="Genomic_DNA"/>
</dbReference>
<dbReference type="InterPro" id="IPR051783">
    <property type="entry name" value="NAD(P)-dependent_oxidoreduct"/>
</dbReference>
<evidence type="ECO:0000313" key="2">
    <source>
        <dbReference type="EMBL" id="CAI0649360.1"/>
    </source>
</evidence>
<dbReference type="AlphaFoldDB" id="A0A9W4RXE3"/>
<accession>A0A9W4RXE3</accession>
<evidence type="ECO:0000259" key="1">
    <source>
        <dbReference type="Pfam" id="PF01370"/>
    </source>
</evidence>
<dbReference type="PANTHER" id="PTHR48079:SF3">
    <property type="entry name" value="NAD-DEPENDENT EPIMERASE_DEHYDRATASE DOMAIN-CONTAINING PROTEIN"/>
    <property type="match status" value="1"/>
</dbReference>
<dbReference type="Proteomes" id="UP001152533">
    <property type="component" value="Unassembled WGS sequence"/>
</dbReference>
<organism evidence="2 3">
    <name type="scientific">Colletotrichum noveboracense</name>
    <dbReference type="NCBI Taxonomy" id="2664923"/>
    <lineage>
        <taxon>Eukaryota</taxon>
        <taxon>Fungi</taxon>
        <taxon>Dikarya</taxon>
        <taxon>Ascomycota</taxon>
        <taxon>Pezizomycotina</taxon>
        <taxon>Sordariomycetes</taxon>
        <taxon>Hypocreomycetidae</taxon>
        <taxon>Glomerellales</taxon>
        <taxon>Glomerellaceae</taxon>
        <taxon>Colletotrichum</taxon>
        <taxon>Colletotrichum gloeosporioides species complex</taxon>
    </lineage>
</organism>
<reference evidence="2" key="1">
    <citation type="submission" date="2022-08" db="EMBL/GenBank/DDBJ databases">
        <authorList>
            <person name="Giroux E."/>
            <person name="Giroux E."/>
        </authorList>
    </citation>
    <scope>NUCLEOTIDE SEQUENCE</scope>
    <source>
        <strain evidence="2">H1091258</strain>
    </source>
</reference>
<keyword evidence="3" id="KW-1185">Reference proteome</keyword>
<proteinExistence type="predicted"/>
<sequence length="707" mass="79150">MAPKTVFVTGANGYIGNAVARAFLAAGWKTYGLVRSPSAATALAQEEIIPVVGAIDDLSAHADIQAHLPATLDVIVSATENPLDYMPHYNNTIKLLRTLGAASSAAGTRPIVIFSSGCKDYGIGPHYHGAPDLAPHTEESPINTVPFLINRATHARKIFDHRDVFAPVLVRPTNVYGRSSSFYKAFFDVAAKAAADGKPLLLPAPPNTIVHALHVDDCGEAYVAIASHVNTSEVEGQVFNISAQRYETVDEVAKALVKEYNITGGLKYVDPSELKDDENPWPNGIINFPQWTDSTKLTNLTGWKHHRPLFSEGLHVYRVAFEAAKASGHEGVKRTSGYLEALTRQGFKPRHTLQQLLFTRKMATLVRLPVELTNMVAAYLTSPKDFLSWISVDPEVLQKLLENKSVAFESFMDRDLLPPALSILRLREIHQQSTELPSVQDLVISAFKSKVAAEESTPGLVWPTDKASALALLELMDEVECIVTAMQNDRYRDDTFWPENPWLHEHHEHPEHPKQPKQTERLDFILYDERTTRLLQHDSFWDNKDEHSMFVQKKLVLLFEIYVLCFCYGREFPDHTSDQTPFEILSMATEDTSTQIDIRVIDFGEQVDKLASCLCRTCDGIIDSAFRQVLNIRQVDAQPFWGSDVVLQEGVQTLKEALGTPKVMFHSARWSYYRKFVTWTRTGIESMTGAEARRLLRPSQVGLIPTD</sequence>
<feature type="domain" description="NAD-dependent epimerase/dehydratase" evidence="1">
    <location>
        <begin position="6"/>
        <end position="241"/>
    </location>
</feature>
<dbReference type="GO" id="GO:0004029">
    <property type="term" value="F:aldehyde dehydrogenase (NAD+) activity"/>
    <property type="evidence" value="ECO:0007669"/>
    <property type="project" value="TreeGrafter"/>
</dbReference>
<dbReference type="PANTHER" id="PTHR48079">
    <property type="entry name" value="PROTEIN YEEZ"/>
    <property type="match status" value="1"/>
</dbReference>
<gene>
    <name evidence="2" type="ORF">CGXH109_LOCUS84981</name>
</gene>
<dbReference type="SUPFAM" id="SSF51735">
    <property type="entry name" value="NAD(P)-binding Rossmann-fold domains"/>
    <property type="match status" value="1"/>
</dbReference>